<keyword evidence="4" id="KW-0328">Glycosyltransferase</keyword>
<name>A0A1A0H8M8_9ASCO</name>
<dbReference type="GeneID" id="30028264"/>
<evidence type="ECO:0000256" key="1">
    <source>
        <dbReference type="ARBA" id="ARBA00004323"/>
    </source>
</evidence>
<dbReference type="EMBL" id="LXTC01000004">
    <property type="protein sequence ID" value="OBA20242.1"/>
    <property type="molecule type" value="Genomic_DNA"/>
</dbReference>
<protein>
    <recommendedName>
        <fullName evidence="15">Nucleotide-diphospho-sugar transferase</fullName>
    </recommendedName>
</protein>
<keyword evidence="14" id="KW-1185">Reference proteome</keyword>
<evidence type="ECO:0000256" key="2">
    <source>
        <dbReference type="ARBA" id="ARBA00004922"/>
    </source>
</evidence>
<feature type="compositionally biased region" description="Basic and acidic residues" evidence="12">
    <location>
        <begin position="69"/>
        <end position="82"/>
    </location>
</feature>
<keyword evidence="5" id="KW-0808">Transferase</keyword>
<evidence type="ECO:0000256" key="4">
    <source>
        <dbReference type="ARBA" id="ARBA00022676"/>
    </source>
</evidence>
<evidence type="ECO:0008006" key="15">
    <source>
        <dbReference type="Google" id="ProtNLM"/>
    </source>
</evidence>
<reference evidence="13 14" key="1">
    <citation type="submission" date="2016-05" db="EMBL/GenBank/DDBJ databases">
        <title>Comparative genomics of biotechnologically important yeasts.</title>
        <authorList>
            <consortium name="DOE Joint Genome Institute"/>
            <person name="Riley R."/>
            <person name="Haridas S."/>
            <person name="Wolfe K.H."/>
            <person name="Lopes M.R."/>
            <person name="Hittinger C.T."/>
            <person name="Goker M."/>
            <person name="Salamov A."/>
            <person name="Wisecaver J."/>
            <person name="Long T.M."/>
            <person name="Aerts A.L."/>
            <person name="Barry K."/>
            <person name="Choi C."/>
            <person name="Clum A."/>
            <person name="Coughlan A.Y."/>
            <person name="Deshpande S."/>
            <person name="Douglass A.P."/>
            <person name="Hanson S.J."/>
            <person name="Klenk H.-P."/>
            <person name="LaButti K."/>
            <person name="Lapidus A."/>
            <person name="Lindquist E."/>
            <person name="Lipzen A."/>
            <person name="Meier-kolthoff J.P."/>
            <person name="Ohm R.A."/>
            <person name="Otillar R.P."/>
            <person name="Pangilinan J."/>
            <person name="Peng Y."/>
            <person name="Rokas A."/>
            <person name="Rosa C.A."/>
            <person name="Scheuner C."/>
            <person name="Sibirny A.A."/>
            <person name="Slot J.C."/>
            <person name="Stielow J.B."/>
            <person name="Sun H."/>
            <person name="Kurtzman C.P."/>
            <person name="Blackwell M."/>
            <person name="Grigoriev I.V."/>
            <person name="Jeffries T.W."/>
        </authorList>
    </citation>
    <scope>NUCLEOTIDE SEQUENCE [LARGE SCALE GENOMIC DNA]</scope>
    <source>
        <strain evidence="13 14">NRRL YB-4993</strain>
    </source>
</reference>
<evidence type="ECO:0000256" key="3">
    <source>
        <dbReference type="ARBA" id="ARBA00009105"/>
    </source>
</evidence>
<dbReference type="Pfam" id="PF11051">
    <property type="entry name" value="Mannosyl_trans3"/>
    <property type="match status" value="1"/>
</dbReference>
<evidence type="ECO:0000256" key="5">
    <source>
        <dbReference type="ARBA" id="ARBA00022679"/>
    </source>
</evidence>
<dbReference type="GO" id="GO:0006493">
    <property type="term" value="P:protein O-linked glycosylation"/>
    <property type="evidence" value="ECO:0007669"/>
    <property type="project" value="TreeGrafter"/>
</dbReference>
<evidence type="ECO:0000256" key="6">
    <source>
        <dbReference type="ARBA" id="ARBA00022692"/>
    </source>
</evidence>
<dbReference type="OrthoDB" id="430354at2759"/>
<evidence type="ECO:0000256" key="9">
    <source>
        <dbReference type="ARBA" id="ARBA00023034"/>
    </source>
</evidence>
<dbReference type="SUPFAM" id="SSF53448">
    <property type="entry name" value="Nucleotide-diphospho-sugar transferases"/>
    <property type="match status" value="1"/>
</dbReference>
<dbReference type="RefSeq" id="XP_018710764.1">
    <property type="nucleotide sequence ID" value="XM_018855288.1"/>
</dbReference>
<accession>A0A1A0H8M8</accession>
<dbReference type="Gene3D" id="3.90.550.10">
    <property type="entry name" value="Spore Coat Polysaccharide Biosynthesis Protein SpsA, Chain A"/>
    <property type="match status" value="1"/>
</dbReference>
<keyword evidence="6" id="KW-0812">Transmembrane</keyword>
<evidence type="ECO:0000256" key="12">
    <source>
        <dbReference type="SAM" id="MobiDB-lite"/>
    </source>
</evidence>
<evidence type="ECO:0000256" key="11">
    <source>
        <dbReference type="ARBA" id="ARBA00023180"/>
    </source>
</evidence>
<dbReference type="InterPro" id="IPR022751">
    <property type="entry name" value="Alpha_mannosyltransferase"/>
</dbReference>
<keyword evidence="7" id="KW-0735">Signal-anchor</keyword>
<comment type="pathway">
    <text evidence="2">Protein modification; protein glycosylation.</text>
</comment>
<dbReference type="Proteomes" id="UP000092555">
    <property type="component" value="Unassembled WGS sequence"/>
</dbReference>
<dbReference type="STRING" id="869754.A0A1A0H8M8"/>
<keyword evidence="8" id="KW-1133">Transmembrane helix</keyword>
<dbReference type="GO" id="GO:0000033">
    <property type="term" value="F:alpha-1,3-mannosyltransferase activity"/>
    <property type="evidence" value="ECO:0007669"/>
    <property type="project" value="TreeGrafter"/>
</dbReference>
<keyword evidence="9" id="KW-0333">Golgi apparatus</keyword>
<dbReference type="PANTHER" id="PTHR31392:SF1">
    <property type="entry name" value="ALPHA-1,3-MANNOSYLTRANSFERASE MNN1-RELATED"/>
    <property type="match status" value="1"/>
</dbReference>
<evidence type="ECO:0000313" key="14">
    <source>
        <dbReference type="Proteomes" id="UP000092555"/>
    </source>
</evidence>
<evidence type="ECO:0000256" key="10">
    <source>
        <dbReference type="ARBA" id="ARBA00023136"/>
    </source>
</evidence>
<organism evidence="13 14">
    <name type="scientific">Metschnikowia bicuspidata var. bicuspidata NRRL YB-4993</name>
    <dbReference type="NCBI Taxonomy" id="869754"/>
    <lineage>
        <taxon>Eukaryota</taxon>
        <taxon>Fungi</taxon>
        <taxon>Dikarya</taxon>
        <taxon>Ascomycota</taxon>
        <taxon>Saccharomycotina</taxon>
        <taxon>Pichiomycetes</taxon>
        <taxon>Metschnikowiaceae</taxon>
        <taxon>Metschnikowia</taxon>
    </lineage>
</organism>
<dbReference type="AlphaFoldDB" id="A0A1A0H8M8"/>
<keyword evidence="10" id="KW-0472">Membrane</keyword>
<evidence type="ECO:0000256" key="8">
    <source>
        <dbReference type="ARBA" id="ARBA00022989"/>
    </source>
</evidence>
<dbReference type="GO" id="GO:0046354">
    <property type="term" value="P:mannan biosynthetic process"/>
    <property type="evidence" value="ECO:0007669"/>
    <property type="project" value="UniProtKB-ARBA"/>
</dbReference>
<feature type="region of interest" description="Disordered" evidence="12">
    <location>
        <begin position="69"/>
        <end position="89"/>
    </location>
</feature>
<feature type="non-terminal residue" evidence="13">
    <location>
        <position position="633"/>
    </location>
</feature>
<gene>
    <name evidence="13" type="ORF">METBIDRAFT_25183</name>
</gene>
<comment type="caution">
    <text evidence="13">The sequence shown here is derived from an EMBL/GenBank/DDBJ whole genome shotgun (WGS) entry which is preliminary data.</text>
</comment>
<dbReference type="PANTHER" id="PTHR31392">
    <property type="entry name" value="ALPHA-1,3-MANNOSYLTRANSFERASE MNN1-RELATED"/>
    <property type="match status" value="1"/>
</dbReference>
<comment type="similarity">
    <text evidence="3">Belongs to the MNN1/MNT family.</text>
</comment>
<dbReference type="GO" id="GO:0000139">
    <property type="term" value="C:Golgi membrane"/>
    <property type="evidence" value="ECO:0007669"/>
    <property type="project" value="UniProtKB-SubCell"/>
</dbReference>
<evidence type="ECO:0000313" key="13">
    <source>
        <dbReference type="EMBL" id="OBA20242.1"/>
    </source>
</evidence>
<dbReference type="InterPro" id="IPR029044">
    <property type="entry name" value="Nucleotide-diphossugar_trans"/>
</dbReference>
<proteinExistence type="inferred from homology"/>
<evidence type="ECO:0000256" key="7">
    <source>
        <dbReference type="ARBA" id="ARBA00022968"/>
    </source>
</evidence>
<sequence length="633" mass="73789">SLVYDEIFSEVNLYDLLSKNLLHDRCMIYFNHLSASDPDWIVSPDQSILFNRNAYKTYEEYRSQRLKDSEKKAKEAKEKEESFEPPTETQIRKEYDDLRDSVFNDEQTLHDFLAHVRIFNKCFMGSATAGINKEDNSFVKKQRTFLKKSVKYLKTAADQVTGKLFKNELDCSDVESKIFPWLTKEYPVFTRWDGKTTSFPGITGHLRTNNRCFLSEYKSRLNGRGIVLTIKDDHVNDASRFLRLLRYLGNEYPVQVIYHSNLSEESRANLVRASRDYFRGYPEQDIWFVNSERAIEAKYRGKFNGFANKIMATMFNSFEEMLLCDADSVLLKSPSYFFELKKFVESGTMFYKDRASGSRGNDDLVFFKKLLPSIEDSVVFNVAQPTSITLENEFFQGLSHYMESGVVAINRRRHFIQPIVMSLLTFYHPVVARIHGDKELFWLALSLGGDEEYAFNDHFAAAIGEFTPEIERHKDINSIQSFRSREICSSHPAHISDVDTQTLVWFNSGFRHCGESLKKEMNWEDEFNKKKRYTKIQTLEEFKTFFKAPVKITHAIIPPFEKQNEPLKNVEHEPEKSWVMGSYCHSYMWCAYSLIGGYYVEDEETKDNSKEGTIVAFSAEQMKNFEAAGEVWM</sequence>
<keyword evidence="11" id="KW-0325">Glycoprotein</keyword>
<comment type="subcellular location">
    <subcellularLocation>
        <location evidence="1">Golgi apparatus membrane</location>
        <topology evidence="1">Single-pass type II membrane protein</topology>
    </subcellularLocation>
</comment>
<feature type="non-terminal residue" evidence="13">
    <location>
        <position position="1"/>
    </location>
</feature>